<evidence type="ECO:0000313" key="1">
    <source>
        <dbReference type="EMBL" id="KAG0571563.1"/>
    </source>
</evidence>
<sequence>MEEGVEVPKGNKGGHVSLTFGFPVTSQSFFAFDAVVQTPPTCEHVDDEQARQHIGPSEEKIYIRQKSVLVHFLETLGLGYLNSSSMSWIAMFLQTEKPMMQTMKDNPTYMAAYDTPQQ</sequence>
<proteinExistence type="predicted"/>
<protein>
    <submittedName>
        <fullName evidence="1">Uncharacterized protein</fullName>
    </submittedName>
</protein>
<dbReference type="EMBL" id="CM026426">
    <property type="protein sequence ID" value="KAG0571563.1"/>
    <property type="molecule type" value="Genomic_DNA"/>
</dbReference>
<gene>
    <name evidence="1" type="ORF">KC19_VG022400</name>
</gene>
<evidence type="ECO:0000313" key="2">
    <source>
        <dbReference type="Proteomes" id="UP000822688"/>
    </source>
</evidence>
<dbReference type="Proteomes" id="UP000822688">
    <property type="component" value="Chromosome V"/>
</dbReference>
<dbReference type="AlphaFoldDB" id="A0A8T0HLE7"/>
<reference evidence="1" key="1">
    <citation type="submission" date="2020-06" db="EMBL/GenBank/DDBJ databases">
        <title>WGS assembly of Ceratodon purpureus strain R40.</title>
        <authorList>
            <person name="Carey S.B."/>
            <person name="Jenkins J."/>
            <person name="Shu S."/>
            <person name="Lovell J.T."/>
            <person name="Sreedasyam A."/>
            <person name="Maumus F."/>
            <person name="Tiley G.P."/>
            <person name="Fernandez-Pozo N."/>
            <person name="Barry K."/>
            <person name="Chen C."/>
            <person name="Wang M."/>
            <person name="Lipzen A."/>
            <person name="Daum C."/>
            <person name="Saski C.A."/>
            <person name="Payton A.C."/>
            <person name="Mcbreen J.C."/>
            <person name="Conrad R.E."/>
            <person name="Kollar L.M."/>
            <person name="Olsson S."/>
            <person name="Huttunen S."/>
            <person name="Landis J.B."/>
            <person name="Wickett N.J."/>
            <person name="Johnson M.G."/>
            <person name="Rensing S.A."/>
            <person name="Grimwood J."/>
            <person name="Schmutz J."/>
            <person name="Mcdaniel S.F."/>
        </authorList>
    </citation>
    <scope>NUCLEOTIDE SEQUENCE</scope>
    <source>
        <strain evidence="1">R40</strain>
    </source>
</reference>
<organism evidence="1 2">
    <name type="scientific">Ceratodon purpureus</name>
    <name type="common">Fire moss</name>
    <name type="synonym">Dicranum purpureum</name>
    <dbReference type="NCBI Taxonomy" id="3225"/>
    <lineage>
        <taxon>Eukaryota</taxon>
        <taxon>Viridiplantae</taxon>
        <taxon>Streptophyta</taxon>
        <taxon>Embryophyta</taxon>
        <taxon>Bryophyta</taxon>
        <taxon>Bryophytina</taxon>
        <taxon>Bryopsida</taxon>
        <taxon>Dicranidae</taxon>
        <taxon>Pseudoditrichales</taxon>
        <taxon>Ditrichaceae</taxon>
        <taxon>Ceratodon</taxon>
    </lineage>
</organism>
<comment type="caution">
    <text evidence="1">The sequence shown here is derived from an EMBL/GenBank/DDBJ whole genome shotgun (WGS) entry which is preliminary data.</text>
</comment>
<keyword evidence="2" id="KW-1185">Reference proteome</keyword>
<name>A0A8T0HLE7_CERPU</name>
<accession>A0A8T0HLE7</accession>